<dbReference type="EMBL" id="JPVT01000042">
    <property type="protein sequence ID" value="KFN92541.1"/>
    <property type="molecule type" value="Genomic_DNA"/>
</dbReference>
<reference evidence="1 2" key="1">
    <citation type="submission" date="2014-08" db="EMBL/GenBank/DDBJ databases">
        <title>Genome sequence of Tetragenococcus muriaticus.</title>
        <authorList>
            <person name="Chuea-nongthon C."/>
            <person name="Rodtong S."/>
            <person name="Yongsawatdigul J."/>
            <person name="Steele J.L."/>
            <person name="Liu X.-y."/>
            <person name="Speers J."/>
            <person name="Glasner J.D."/>
            <person name="Neeno-Eckwall E.C."/>
        </authorList>
    </citation>
    <scope>NUCLEOTIDE SEQUENCE [LARGE SCALE GENOMIC DNA]</scope>
    <source>
        <strain evidence="1 2">3MR10-3</strain>
    </source>
</reference>
<sequence>MLENLSDTLTWISFLIFLLIQFSNKLMVTPHLVGAVNFEL</sequence>
<dbReference type="Proteomes" id="UP000029381">
    <property type="component" value="Unassembled WGS sequence"/>
</dbReference>
<dbReference type="AlphaFoldDB" id="A0A091C3Y0"/>
<name>A0A091C3Y0_9ENTE</name>
<dbReference type="PATRIC" id="fig|1302648.3.peg.392"/>
<organism evidence="1 2">
    <name type="scientific">Tetragenococcus muriaticus 3MR10-3</name>
    <dbReference type="NCBI Taxonomy" id="1302648"/>
    <lineage>
        <taxon>Bacteria</taxon>
        <taxon>Bacillati</taxon>
        <taxon>Bacillota</taxon>
        <taxon>Bacilli</taxon>
        <taxon>Lactobacillales</taxon>
        <taxon>Enterococcaceae</taxon>
        <taxon>Tetragenococcus</taxon>
    </lineage>
</organism>
<evidence type="ECO:0000313" key="1">
    <source>
        <dbReference type="EMBL" id="KFN92541.1"/>
    </source>
</evidence>
<accession>A0A091C3Y0</accession>
<comment type="caution">
    <text evidence="1">The sequence shown here is derived from an EMBL/GenBank/DDBJ whole genome shotgun (WGS) entry which is preliminary data.</text>
</comment>
<dbReference type="RefSeq" id="WP_269317386.1">
    <property type="nucleotide sequence ID" value="NZ_JPVT01000042.1"/>
</dbReference>
<evidence type="ECO:0000313" key="2">
    <source>
        <dbReference type="Proteomes" id="UP000029381"/>
    </source>
</evidence>
<keyword evidence="2" id="KW-1185">Reference proteome</keyword>
<proteinExistence type="predicted"/>
<protein>
    <submittedName>
        <fullName evidence="1">Uncharacterized protein</fullName>
    </submittedName>
</protein>
<gene>
    <name evidence="1" type="ORF">TMU3MR103_0405</name>
</gene>